<feature type="region of interest" description="Disordered" evidence="2">
    <location>
        <begin position="1"/>
        <end position="26"/>
    </location>
</feature>
<organism evidence="3 4">
    <name type="scientific">Vreelandella halophila</name>
    <dbReference type="NCBI Taxonomy" id="86177"/>
    <lineage>
        <taxon>Bacteria</taxon>
        <taxon>Pseudomonadati</taxon>
        <taxon>Pseudomonadota</taxon>
        <taxon>Gammaproteobacteria</taxon>
        <taxon>Oceanospirillales</taxon>
        <taxon>Halomonadaceae</taxon>
        <taxon>Vreelandella</taxon>
    </lineage>
</organism>
<dbReference type="EMBL" id="WMEX01000002">
    <property type="protein sequence ID" value="MYL25919.1"/>
    <property type="molecule type" value="Genomic_DNA"/>
</dbReference>
<dbReference type="InterPro" id="IPR002696">
    <property type="entry name" value="Membr_insert_effic_factor_YidD"/>
</dbReference>
<dbReference type="GO" id="GO:0005886">
    <property type="term" value="C:plasma membrane"/>
    <property type="evidence" value="ECO:0007669"/>
    <property type="project" value="UniProtKB-SubCell"/>
</dbReference>
<accession>A0A9X5B4W7</accession>
<keyword evidence="1" id="KW-0472">Membrane</keyword>
<comment type="subcellular location">
    <subcellularLocation>
        <location evidence="1">Cell membrane</location>
        <topology evidence="1">Peripheral membrane protein</topology>
        <orientation evidence="1">Cytoplasmic side</orientation>
    </subcellularLocation>
</comment>
<dbReference type="Proteomes" id="UP000460751">
    <property type="component" value="Unassembled WGS sequence"/>
</dbReference>
<proteinExistence type="inferred from homology"/>
<name>A0A9X5B4W7_9GAMM</name>
<protein>
    <recommendedName>
        <fullName evidence="1">Putative membrane protein insertion efficiency factor</fullName>
    </recommendedName>
</protein>
<dbReference type="PANTHER" id="PTHR33383:SF1">
    <property type="entry name" value="MEMBRANE PROTEIN INSERTION EFFICIENCY FACTOR-RELATED"/>
    <property type="match status" value="1"/>
</dbReference>
<comment type="similarity">
    <text evidence="1">Belongs to the UPF0161 family.</text>
</comment>
<evidence type="ECO:0000313" key="3">
    <source>
        <dbReference type="EMBL" id="MYL25919.1"/>
    </source>
</evidence>
<evidence type="ECO:0000256" key="1">
    <source>
        <dbReference type="HAMAP-Rule" id="MF_00386"/>
    </source>
</evidence>
<comment type="caution">
    <text evidence="3">The sequence shown here is derived from an EMBL/GenBank/DDBJ whole genome shotgun (WGS) entry which is preliminary data.</text>
</comment>
<dbReference type="NCBIfam" id="TIGR00278">
    <property type="entry name" value="membrane protein insertion efficiency factor YidD"/>
    <property type="match status" value="1"/>
</dbReference>
<gene>
    <name evidence="3" type="primary">yidD</name>
    <name evidence="3" type="ORF">GLW01_03840</name>
</gene>
<evidence type="ECO:0000313" key="4">
    <source>
        <dbReference type="Proteomes" id="UP000460751"/>
    </source>
</evidence>
<keyword evidence="1" id="KW-1003">Cell membrane</keyword>
<sequence>MPNCSRNWTGRGGSWANRRPPGLRQKRDNPMRWLLLLLIRAYQYGISPLMPPHCRHTPSCSEYAVSAIEQHGMIRGGYYALHRLFRCHPWGTSGYDPVPGVSPTHQSCSRKG</sequence>
<dbReference type="HAMAP" id="MF_00386">
    <property type="entry name" value="UPF0161_YidD"/>
    <property type="match status" value="1"/>
</dbReference>
<comment type="function">
    <text evidence="1">Could be involved in insertion of integral membrane proteins into the membrane.</text>
</comment>
<evidence type="ECO:0000256" key="2">
    <source>
        <dbReference type="SAM" id="MobiDB-lite"/>
    </source>
</evidence>
<dbReference type="AlphaFoldDB" id="A0A9X5B4W7"/>
<dbReference type="Pfam" id="PF01809">
    <property type="entry name" value="YidD"/>
    <property type="match status" value="1"/>
</dbReference>
<reference evidence="3 4" key="1">
    <citation type="submission" date="2019-11" db="EMBL/GenBank/DDBJ databases">
        <title>Genome sequences of 17 halophilic strains isolated from different environments.</title>
        <authorList>
            <person name="Furrow R.E."/>
        </authorList>
    </citation>
    <scope>NUCLEOTIDE SEQUENCE [LARGE SCALE GENOMIC DNA]</scope>
    <source>
        <strain evidence="3 4">22507_15_FS</strain>
    </source>
</reference>
<dbReference type="SMART" id="SM01234">
    <property type="entry name" value="Haemolytic"/>
    <property type="match status" value="1"/>
</dbReference>
<dbReference type="PANTHER" id="PTHR33383">
    <property type="entry name" value="MEMBRANE PROTEIN INSERTION EFFICIENCY FACTOR-RELATED"/>
    <property type="match status" value="1"/>
</dbReference>
<dbReference type="OrthoDB" id="9801753at2"/>
<keyword evidence="4" id="KW-1185">Reference proteome</keyword>